<reference evidence="1 2" key="1">
    <citation type="submission" date="2020-03" db="EMBL/GenBank/DDBJ databases">
        <title>Dissostichus mawsoni Genome sequencing and assembly.</title>
        <authorList>
            <person name="Park H."/>
        </authorList>
    </citation>
    <scope>NUCLEOTIDE SEQUENCE [LARGE SCALE GENOMIC DNA]</scope>
    <source>
        <strain evidence="1">DM0001</strain>
        <tissue evidence="1">Muscle</tissue>
    </source>
</reference>
<keyword evidence="2" id="KW-1185">Reference proteome</keyword>
<comment type="caution">
    <text evidence="1">The sequence shown here is derived from an EMBL/GenBank/DDBJ whole genome shotgun (WGS) entry which is preliminary data.</text>
</comment>
<name>A0A7J5XBJ3_DISMA</name>
<protein>
    <submittedName>
        <fullName evidence="1">Uncharacterized protein</fullName>
    </submittedName>
</protein>
<dbReference type="SUPFAM" id="SSF49265">
    <property type="entry name" value="Fibronectin type III"/>
    <property type="match status" value="1"/>
</dbReference>
<dbReference type="AlphaFoldDB" id="A0A7J5XBJ3"/>
<sequence>MFCLCPAVALPMVNDLELFDITHSTMMVRWKIAAGASGYMILYAPLTEGDHADEKELGTKS</sequence>
<proteinExistence type="predicted"/>
<dbReference type="Proteomes" id="UP000518266">
    <property type="component" value="Unassembled WGS sequence"/>
</dbReference>
<accession>A0A7J5XBJ3</accession>
<evidence type="ECO:0000313" key="2">
    <source>
        <dbReference type="Proteomes" id="UP000518266"/>
    </source>
</evidence>
<dbReference type="InterPro" id="IPR036116">
    <property type="entry name" value="FN3_sf"/>
</dbReference>
<dbReference type="OrthoDB" id="10256829at2759"/>
<evidence type="ECO:0000313" key="1">
    <source>
        <dbReference type="EMBL" id="KAF3834354.1"/>
    </source>
</evidence>
<dbReference type="EMBL" id="JAAKFY010000026">
    <property type="protein sequence ID" value="KAF3834354.1"/>
    <property type="molecule type" value="Genomic_DNA"/>
</dbReference>
<gene>
    <name evidence="1" type="ORF">F7725_025558</name>
</gene>
<organism evidence="1 2">
    <name type="scientific">Dissostichus mawsoni</name>
    <name type="common">Antarctic cod</name>
    <dbReference type="NCBI Taxonomy" id="36200"/>
    <lineage>
        <taxon>Eukaryota</taxon>
        <taxon>Metazoa</taxon>
        <taxon>Chordata</taxon>
        <taxon>Craniata</taxon>
        <taxon>Vertebrata</taxon>
        <taxon>Euteleostomi</taxon>
        <taxon>Actinopterygii</taxon>
        <taxon>Neopterygii</taxon>
        <taxon>Teleostei</taxon>
        <taxon>Neoteleostei</taxon>
        <taxon>Acanthomorphata</taxon>
        <taxon>Eupercaria</taxon>
        <taxon>Perciformes</taxon>
        <taxon>Notothenioidei</taxon>
        <taxon>Nototheniidae</taxon>
        <taxon>Dissostichus</taxon>
    </lineage>
</organism>